<organism evidence="7 8">
    <name type="scientific">Propylenella binzhouense</name>
    <dbReference type="NCBI Taxonomy" id="2555902"/>
    <lineage>
        <taxon>Bacteria</taxon>
        <taxon>Pseudomonadati</taxon>
        <taxon>Pseudomonadota</taxon>
        <taxon>Alphaproteobacteria</taxon>
        <taxon>Hyphomicrobiales</taxon>
        <taxon>Propylenellaceae</taxon>
        <taxon>Propylenella</taxon>
    </lineage>
</organism>
<dbReference type="AlphaFoldDB" id="A0A964T632"/>
<feature type="transmembrane region" description="Helical" evidence="6">
    <location>
        <begin position="267"/>
        <end position="285"/>
    </location>
</feature>
<dbReference type="PANTHER" id="PTHR21716:SF64">
    <property type="entry name" value="AI-2 TRANSPORT PROTEIN TQSA"/>
    <property type="match status" value="1"/>
</dbReference>
<dbReference type="Proteomes" id="UP000773614">
    <property type="component" value="Unassembled WGS sequence"/>
</dbReference>
<accession>A0A964T632</accession>
<keyword evidence="3 6" id="KW-0812">Transmembrane</keyword>
<evidence type="ECO:0000313" key="8">
    <source>
        <dbReference type="Proteomes" id="UP000773614"/>
    </source>
</evidence>
<evidence type="ECO:0000256" key="3">
    <source>
        <dbReference type="ARBA" id="ARBA00022692"/>
    </source>
</evidence>
<protein>
    <submittedName>
        <fullName evidence="7">AI-2E family transporter</fullName>
    </submittedName>
</protein>
<evidence type="ECO:0000256" key="2">
    <source>
        <dbReference type="ARBA" id="ARBA00009773"/>
    </source>
</evidence>
<feature type="transmembrane region" description="Helical" evidence="6">
    <location>
        <begin position="242"/>
        <end position="261"/>
    </location>
</feature>
<evidence type="ECO:0000313" key="7">
    <source>
        <dbReference type="EMBL" id="MYZ48494.1"/>
    </source>
</evidence>
<reference evidence="7" key="1">
    <citation type="submission" date="2019-03" db="EMBL/GenBank/DDBJ databases">
        <title>Afifella sp. nov., isolated from activated sludge.</title>
        <authorList>
            <person name="Li Q."/>
            <person name="Liu Y."/>
        </authorList>
    </citation>
    <scope>NUCLEOTIDE SEQUENCE</scope>
    <source>
        <strain evidence="7">L72</strain>
    </source>
</reference>
<dbReference type="GO" id="GO:0016020">
    <property type="term" value="C:membrane"/>
    <property type="evidence" value="ECO:0007669"/>
    <property type="project" value="UniProtKB-SubCell"/>
</dbReference>
<keyword evidence="4 6" id="KW-1133">Transmembrane helix</keyword>
<feature type="transmembrane region" description="Helical" evidence="6">
    <location>
        <begin position="207"/>
        <end position="230"/>
    </location>
</feature>
<feature type="transmembrane region" description="Helical" evidence="6">
    <location>
        <begin position="292"/>
        <end position="311"/>
    </location>
</feature>
<evidence type="ECO:0000256" key="1">
    <source>
        <dbReference type="ARBA" id="ARBA00004141"/>
    </source>
</evidence>
<feature type="transmembrane region" description="Helical" evidence="6">
    <location>
        <begin position="148"/>
        <end position="168"/>
    </location>
</feature>
<evidence type="ECO:0000256" key="4">
    <source>
        <dbReference type="ARBA" id="ARBA00022989"/>
    </source>
</evidence>
<feature type="transmembrane region" description="Helical" evidence="6">
    <location>
        <begin position="317"/>
        <end position="338"/>
    </location>
</feature>
<feature type="transmembrane region" description="Helical" evidence="6">
    <location>
        <begin position="7"/>
        <end position="40"/>
    </location>
</feature>
<evidence type="ECO:0000256" key="5">
    <source>
        <dbReference type="ARBA" id="ARBA00023136"/>
    </source>
</evidence>
<comment type="similarity">
    <text evidence="2">Belongs to the autoinducer-2 exporter (AI-2E) (TC 2.A.86) family.</text>
</comment>
<dbReference type="Pfam" id="PF01594">
    <property type="entry name" value="AI-2E_transport"/>
    <property type="match status" value="1"/>
</dbReference>
<dbReference type="OrthoDB" id="5792512at2"/>
<evidence type="ECO:0000256" key="6">
    <source>
        <dbReference type="SAM" id="Phobius"/>
    </source>
</evidence>
<keyword evidence="5 6" id="KW-0472">Membrane</keyword>
<dbReference type="EMBL" id="SPKJ01000039">
    <property type="protein sequence ID" value="MYZ48494.1"/>
    <property type="molecule type" value="Genomic_DNA"/>
</dbReference>
<keyword evidence="8" id="KW-1185">Reference proteome</keyword>
<dbReference type="GO" id="GO:0055085">
    <property type="term" value="P:transmembrane transport"/>
    <property type="evidence" value="ECO:0007669"/>
    <property type="project" value="TreeGrafter"/>
</dbReference>
<dbReference type="PROSITE" id="PS51318">
    <property type="entry name" value="TAT"/>
    <property type="match status" value="1"/>
</dbReference>
<comment type="subcellular location">
    <subcellularLocation>
        <location evidence="1">Membrane</location>
        <topology evidence="1">Multi-pass membrane protein</topology>
    </subcellularLocation>
</comment>
<sequence>MSFRRQAIFWSAALAAALAFLWLFSDILLPFIMGMALAYLLDPIADRLQRAGLGRLWATLTILLVSVLLFAMVLLVLVPVLGSQLMTFLARLPALVTRLQEIADELFTAKLSEVLGGGDARATIQQFVGQAAGWLGTLIASLWAGGQAIVNIVSLFVVTPVVAFYLLLDWDHMIERLDALLPREHVDTIRRLGHEIDTTLAGFVRGQLTVCVLLGTFYAVGLSLVGLNFGVLIGSTAGVISFIPYIGTIVGFFLSVGVALVQFWPDWIWIAAVIGIFVVGQFIEGNILQPRLVGSSIGVHPVWLMFALFAFGSLFGFVGLLLAVPLTAALGVLVRFAVARYQESRIYQGGSAELPPDASV</sequence>
<dbReference type="InterPro" id="IPR006311">
    <property type="entry name" value="TAT_signal"/>
</dbReference>
<name>A0A964T632_9HYPH</name>
<gene>
    <name evidence="7" type="ORF">E4O86_12320</name>
</gene>
<proteinExistence type="inferred from homology"/>
<dbReference type="InterPro" id="IPR002549">
    <property type="entry name" value="AI-2E-like"/>
</dbReference>
<feature type="transmembrane region" description="Helical" evidence="6">
    <location>
        <begin position="60"/>
        <end position="81"/>
    </location>
</feature>
<dbReference type="PANTHER" id="PTHR21716">
    <property type="entry name" value="TRANSMEMBRANE PROTEIN"/>
    <property type="match status" value="1"/>
</dbReference>
<comment type="caution">
    <text evidence="7">The sequence shown here is derived from an EMBL/GenBank/DDBJ whole genome shotgun (WGS) entry which is preliminary data.</text>
</comment>